<dbReference type="Proteomes" id="UP001139516">
    <property type="component" value="Unassembled WGS sequence"/>
</dbReference>
<accession>A0A9X1Y5W8</accession>
<dbReference type="SUPFAM" id="SSF75304">
    <property type="entry name" value="Amidase signature (AS) enzymes"/>
    <property type="match status" value="1"/>
</dbReference>
<dbReference type="PROSITE" id="PS00571">
    <property type="entry name" value="AMIDASES"/>
    <property type="match status" value="1"/>
</dbReference>
<gene>
    <name evidence="3" type="ORF">M0638_06545</name>
</gene>
<dbReference type="EMBL" id="JALPRX010000023">
    <property type="protein sequence ID" value="MCK8784038.1"/>
    <property type="molecule type" value="Genomic_DNA"/>
</dbReference>
<dbReference type="PANTHER" id="PTHR11895">
    <property type="entry name" value="TRANSAMIDASE"/>
    <property type="match status" value="1"/>
</dbReference>
<sequence length="485" mass="50956">MTQNDPGRHGGNPGGQDALWCWDATALARGIRTRRISSREATAACLGRLERVNPALNAVVETLADAALAQADAADAAVRAGEPLGPLHGVPVTIKVNVDQQGCATTNGAAALRDAIAAEDSPVVANWRRAGAVFLGRTNTPALSMRWYTDNELHGRTLNPWDASRTPGGSSGGAGAAVAAGIGPLAHGNDIGGSVRYPAYCCGVLGLRPTIGRVPAYNPSQPAERLLISQITSVQGPLARSVRDIRLGLDAMAGRDARDPWWVPAPPVSAGPRSVRPPRVALFAAAPGIEVDPAVAAALRRAARWLEEAGHAVEEAAPPRFDEAAALWNALILTEGQFGLLPMVERYGDAKLRKLWGEVAAAEPPLGFGEFMAASARRATILREWQVFLERYPVLLLPTSWQPPLPVDGDQRGLERVRWEMAALSPLMATAILGLPGLSVPTGAESGVPVGVQLVTARYREALALEAAEVIEARAPAVRVVGPAG</sequence>
<dbReference type="InterPro" id="IPR000120">
    <property type="entry name" value="Amidase"/>
</dbReference>
<comment type="caution">
    <text evidence="3">The sequence shown here is derived from an EMBL/GenBank/DDBJ whole genome shotgun (WGS) entry which is preliminary data.</text>
</comment>
<dbReference type="GO" id="GO:0003824">
    <property type="term" value="F:catalytic activity"/>
    <property type="evidence" value="ECO:0007669"/>
    <property type="project" value="InterPro"/>
</dbReference>
<evidence type="ECO:0000313" key="3">
    <source>
        <dbReference type="EMBL" id="MCK8784038.1"/>
    </source>
</evidence>
<evidence type="ECO:0000259" key="2">
    <source>
        <dbReference type="Pfam" id="PF01425"/>
    </source>
</evidence>
<dbReference type="InterPro" id="IPR020556">
    <property type="entry name" value="Amidase_CS"/>
</dbReference>
<proteinExistence type="inferred from homology"/>
<feature type="domain" description="Amidase" evidence="2">
    <location>
        <begin position="40"/>
        <end position="463"/>
    </location>
</feature>
<dbReference type="NCBIfam" id="NF005687">
    <property type="entry name" value="PRK07487.1"/>
    <property type="match status" value="1"/>
</dbReference>
<dbReference type="InterPro" id="IPR036928">
    <property type="entry name" value="AS_sf"/>
</dbReference>
<dbReference type="InterPro" id="IPR023631">
    <property type="entry name" value="Amidase_dom"/>
</dbReference>
<protein>
    <submittedName>
        <fullName evidence="3">Amidase</fullName>
    </submittedName>
</protein>
<dbReference type="AlphaFoldDB" id="A0A9X1Y5W8"/>
<dbReference type="PANTHER" id="PTHR11895:SF7">
    <property type="entry name" value="GLUTAMYL-TRNA(GLN) AMIDOTRANSFERASE SUBUNIT A, MITOCHONDRIAL"/>
    <property type="match status" value="1"/>
</dbReference>
<dbReference type="Gene3D" id="3.90.1300.10">
    <property type="entry name" value="Amidase signature (AS) domain"/>
    <property type="match status" value="1"/>
</dbReference>
<keyword evidence="4" id="KW-1185">Reference proteome</keyword>
<dbReference type="RefSeq" id="WP_248666164.1">
    <property type="nucleotide sequence ID" value="NZ_JALPRX010000023.1"/>
</dbReference>
<organism evidence="3 4">
    <name type="scientific">Roseomonas acroporae</name>
    <dbReference type="NCBI Taxonomy" id="2937791"/>
    <lineage>
        <taxon>Bacteria</taxon>
        <taxon>Pseudomonadati</taxon>
        <taxon>Pseudomonadota</taxon>
        <taxon>Alphaproteobacteria</taxon>
        <taxon>Acetobacterales</taxon>
        <taxon>Roseomonadaceae</taxon>
        <taxon>Roseomonas</taxon>
    </lineage>
</organism>
<reference evidence="3" key="1">
    <citation type="submission" date="2022-04" db="EMBL/GenBank/DDBJ databases">
        <title>Roseomonas acroporae sp. nov., isolated from coral Acropora digitifera.</title>
        <authorList>
            <person name="Sun H."/>
        </authorList>
    </citation>
    <scope>NUCLEOTIDE SEQUENCE</scope>
    <source>
        <strain evidence="3">NAR14</strain>
    </source>
</reference>
<evidence type="ECO:0000256" key="1">
    <source>
        <dbReference type="ARBA" id="ARBA00009199"/>
    </source>
</evidence>
<comment type="similarity">
    <text evidence="1">Belongs to the amidase family.</text>
</comment>
<name>A0A9X1Y5W8_9PROT</name>
<evidence type="ECO:0000313" key="4">
    <source>
        <dbReference type="Proteomes" id="UP001139516"/>
    </source>
</evidence>
<dbReference type="Pfam" id="PF01425">
    <property type="entry name" value="Amidase"/>
    <property type="match status" value="1"/>
</dbReference>